<proteinExistence type="predicted"/>
<dbReference type="AlphaFoldDB" id="A0A2G9ZP50"/>
<feature type="transmembrane region" description="Helical" evidence="1">
    <location>
        <begin position="478"/>
        <end position="496"/>
    </location>
</feature>
<feature type="transmembrane region" description="Helical" evidence="1">
    <location>
        <begin position="136"/>
        <end position="156"/>
    </location>
</feature>
<protein>
    <recommendedName>
        <fullName evidence="4">Glycosyltransferase RgtA/B/C/D-like domain-containing protein</fullName>
    </recommendedName>
</protein>
<evidence type="ECO:0000256" key="1">
    <source>
        <dbReference type="SAM" id="Phobius"/>
    </source>
</evidence>
<evidence type="ECO:0000313" key="3">
    <source>
        <dbReference type="Proteomes" id="UP000230729"/>
    </source>
</evidence>
<dbReference type="EMBL" id="PCSD01000014">
    <property type="protein sequence ID" value="PIP34108.1"/>
    <property type="molecule type" value="Genomic_DNA"/>
</dbReference>
<evidence type="ECO:0008006" key="4">
    <source>
        <dbReference type="Google" id="ProtNLM"/>
    </source>
</evidence>
<feature type="transmembrane region" description="Helical" evidence="1">
    <location>
        <begin position="290"/>
        <end position="312"/>
    </location>
</feature>
<keyword evidence="1" id="KW-0812">Transmembrane</keyword>
<feature type="transmembrane region" description="Helical" evidence="1">
    <location>
        <begin position="76"/>
        <end position="95"/>
    </location>
</feature>
<accession>A0A2G9ZP50</accession>
<reference evidence="2 3" key="1">
    <citation type="submission" date="2017-09" db="EMBL/GenBank/DDBJ databases">
        <title>Depth-based differentiation of microbial function through sediment-hosted aquifers and enrichment of novel symbionts in the deep terrestrial subsurface.</title>
        <authorList>
            <person name="Probst A.J."/>
            <person name="Ladd B."/>
            <person name="Jarett J.K."/>
            <person name="Geller-Mcgrath D.E."/>
            <person name="Sieber C.M."/>
            <person name="Emerson J.B."/>
            <person name="Anantharaman K."/>
            <person name="Thomas B.C."/>
            <person name="Malmstrom R."/>
            <person name="Stieglmeier M."/>
            <person name="Klingl A."/>
            <person name="Woyke T."/>
            <person name="Ryan C.M."/>
            <person name="Banfield J.F."/>
        </authorList>
    </citation>
    <scope>NUCLEOTIDE SEQUENCE [LARGE SCALE GENOMIC DNA]</scope>
    <source>
        <strain evidence="2">CG23_combo_of_CG06-09_8_20_14_all_49_15</strain>
    </source>
</reference>
<keyword evidence="1" id="KW-1133">Transmembrane helix</keyword>
<evidence type="ECO:0000313" key="2">
    <source>
        <dbReference type="EMBL" id="PIP34108.1"/>
    </source>
</evidence>
<feature type="transmembrane region" description="Helical" evidence="1">
    <location>
        <begin position="411"/>
        <end position="434"/>
    </location>
</feature>
<sequence>MDWFKKIFSYYYLLALLSALSLASGLVYFFYRLNPAGIVLALILALGLLAALNHFLPETKNTNAPTPPAPILTKWTIWLGAAFLFCAAVSFFWLVRARTDASLLTPWSAVSPLFFLFYGAAALFLGFLSAKISSRAGWPLFSLFYFLAFSAAAIVYKIGYGFDPFIHQAALDVIDTDGLIEPKTFYYLGQYGLEIIIHKITFLPLPIIDRWLVPALAAIFLPWSLGRRAPGPLSSDLSGRWLSLLGLLLPFGIFIVTTPQNLAFLFLIIIIINGLSLTDTRQLATNYGLALAALITQPIAGLPALSLIIFLHIYHSDQTKKAKLFLSGLVSAGAALALPAAFFLFQRPEKFSWPGNFWKSIFPAPVWPDKENVFLNSLYFFGGNRLWIYLALVAAGAALAFFARKEKIFRLYALLAGLTLAAAGLTATLNFSFLIAYEQGDYPARIAQAAGLFCLPFAWLAFTWFGKKIARAENPAQCIWLAGLSALLAASAYLSYPRLDRYHNARGWSTGADDLRAVQFIRENAGGRKYLVLANQQVSAAALHLSGFAPYYEARNASGPKEKIFYYPIPTGGPLYEIYLKMVYERPSRKNALSALALADADVVYFVLNDYWWAFPKIRDEAKLAADEFQTIADKKIYVFKYEAGAGELIERAD</sequence>
<feature type="transmembrane region" description="Helical" evidence="1">
    <location>
        <begin position="38"/>
        <end position="56"/>
    </location>
</feature>
<feature type="transmembrane region" description="Helical" evidence="1">
    <location>
        <begin position="262"/>
        <end position="278"/>
    </location>
</feature>
<name>A0A2G9ZP50_9BACT</name>
<feature type="transmembrane region" description="Helical" evidence="1">
    <location>
        <begin position="446"/>
        <end position="466"/>
    </location>
</feature>
<gene>
    <name evidence="2" type="ORF">COX22_00765</name>
</gene>
<feature type="transmembrane region" description="Helical" evidence="1">
    <location>
        <begin position="107"/>
        <end position="130"/>
    </location>
</feature>
<dbReference type="Proteomes" id="UP000230729">
    <property type="component" value="Unassembled WGS sequence"/>
</dbReference>
<feature type="transmembrane region" description="Helical" evidence="1">
    <location>
        <begin position="324"/>
        <end position="345"/>
    </location>
</feature>
<feature type="transmembrane region" description="Helical" evidence="1">
    <location>
        <begin position="386"/>
        <end position="404"/>
    </location>
</feature>
<feature type="transmembrane region" description="Helical" evidence="1">
    <location>
        <begin position="12"/>
        <end position="31"/>
    </location>
</feature>
<keyword evidence="1" id="KW-0472">Membrane</keyword>
<feature type="transmembrane region" description="Helical" evidence="1">
    <location>
        <begin position="237"/>
        <end position="255"/>
    </location>
</feature>
<comment type="caution">
    <text evidence="2">The sequence shown here is derived from an EMBL/GenBank/DDBJ whole genome shotgun (WGS) entry which is preliminary data.</text>
</comment>
<organism evidence="2 3">
    <name type="scientific">Candidatus Falkowbacteria bacterium CG23_combo_of_CG06-09_8_20_14_all_49_15</name>
    <dbReference type="NCBI Taxonomy" id="1974572"/>
    <lineage>
        <taxon>Bacteria</taxon>
        <taxon>Candidatus Falkowiibacteriota</taxon>
    </lineage>
</organism>